<organism evidence="1 2">
    <name type="scientific">Pseudoalteromonas piratica</name>
    <dbReference type="NCBI Taxonomy" id="1348114"/>
    <lineage>
        <taxon>Bacteria</taxon>
        <taxon>Pseudomonadati</taxon>
        <taxon>Pseudomonadota</taxon>
        <taxon>Gammaproteobacteria</taxon>
        <taxon>Alteromonadales</taxon>
        <taxon>Pseudoalteromonadaceae</taxon>
        <taxon>Pseudoalteromonas</taxon>
    </lineage>
</organism>
<dbReference type="STRING" id="1348114.OM33_08565"/>
<dbReference type="RefSeq" id="WP_038640879.1">
    <property type="nucleotide sequence ID" value="NZ_CP009888.1"/>
</dbReference>
<dbReference type="KEGG" id="pseo:OM33_08565"/>
<evidence type="ECO:0000313" key="1">
    <source>
        <dbReference type="EMBL" id="AIY65207.1"/>
    </source>
</evidence>
<dbReference type="AlphaFoldDB" id="A0A0A7EGW0"/>
<protein>
    <submittedName>
        <fullName evidence="1">Uncharacterized protein</fullName>
    </submittedName>
</protein>
<proteinExistence type="predicted"/>
<dbReference type="EMBL" id="CP009888">
    <property type="protein sequence ID" value="AIY65207.1"/>
    <property type="molecule type" value="Genomic_DNA"/>
</dbReference>
<reference evidence="1 2" key="1">
    <citation type="submission" date="2014-11" db="EMBL/GenBank/DDBJ databases">
        <title>Complete Genome Sequence of Pseudoalteromonas sp. Strain OCN003 Isolated from Kaneohe Bay, Oahu, Hawaii.</title>
        <authorList>
            <person name="Beurmann S."/>
            <person name="Videau P."/>
            <person name="Ushijima B."/>
            <person name="Smith A.M."/>
            <person name="Aeby G.S."/>
            <person name="Callahan S.M."/>
            <person name="Belcaid M."/>
        </authorList>
    </citation>
    <scope>NUCLEOTIDE SEQUENCE [LARGE SCALE GENOMIC DNA]</scope>
    <source>
        <strain evidence="1 2">OCN003</strain>
    </source>
</reference>
<evidence type="ECO:0000313" key="2">
    <source>
        <dbReference type="Proteomes" id="UP000030341"/>
    </source>
</evidence>
<dbReference type="Proteomes" id="UP000030341">
    <property type="component" value="Chromosome 1"/>
</dbReference>
<dbReference type="HOGENOM" id="CLU_1546333_0_0_6"/>
<dbReference type="OrthoDB" id="7094201at2"/>
<accession>A0A0A7EGW0</accession>
<gene>
    <name evidence="1" type="ORF">OM33_08565</name>
</gene>
<name>A0A0A7EGW0_9GAMM</name>
<sequence>MSYRYLINNVALYAATPANNVIETFKSQIGGSWHGVCHDESDTEQSKGVRVFSHYTGHIADFDSLNDNALLDVRYKASEDSTDNQAEMIKAVFPVLDADALTIVRLTSVELDLLYVHPIWRLWCFKFDDEPSAEIAYKKVFGDNASLDGRKPMSDLKQQVRADIKAMFNYVSA</sequence>
<keyword evidence="2" id="KW-1185">Reference proteome</keyword>